<gene>
    <name evidence="5" type="ORF">RWD45_17610</name>
</gene>
<organism evidence="5 6">
    <name type="scientific">Paracerasibacillus soli</name>
    <dbReference type="NCBI Taxonomy" id="480284"/>
    <lineage>
        <taxon>Bacteria</taxon>
        <taxon>Bacillati</taxon>
        <taxon>Bacillota</taxon>
        <taxon>Bacilli</taxon>
        <taxon>Bacillales</taxon>
        <taxon>Bacillaceae</taxon>
        <taxon>Paracerasibacillus</taxon>
    </lineage>
</organism>
<keyword evidence="1" id="KW-0547">Nucleotide-binding</keyword>
<evidence type="ECO:0000313" key="5">
    <source>
        <dbReference type="EMBL" id="MDY0410041.1"/>
    </source>
</evidence>
<name>A0ABU5CUP8_9BACI</name>
<reference evidence="5 6" key="1">
    <citation type="submission" date="2023-10" db="EMBL/GenBank/DDBJ databases">
        <title>Virgibacillus soli CC-YMP-6 genome.</title>
        <authorList>
            <person name="Miliotis G."/>
            <person name="Sengupta P."/>
            <person name="Hameed A."/>
            <person name="Chuvochina M."/>
            <person name="Mcdonagh F."/>
            <person name="Simpson A.C."/>
            <person name="Singh N.K."/>
            <person name="Rekha P.D."/>
            <person name="Raman K."/>
            <person name="Hugenholtz P."/>
            <person name="Venkateswaran K."/>
        </authorList>
    </citation>
    <scope>NUCLEOTIDE SEQUENCE [LARGE SCALE GENOMIC DNA]</scope>
    <source>
        <strain evidence="5 6">CC-YMP-6</strain>
    </source>
</reference>
<dbReference type="PANTHER" id="PTHR43261:SF1">
    <property type="entry name" value="RIBOSOME-RELEASING FACTOR 2, MITOCHONDRIAL"/>
    <property type="match status" value="1"/>
</dbReference>
<protein>
    <recommendedName>
        <fullName evidence="4">Translation elongation factor EFG/EF2 domain-containing protein</fullName>
    </recommendedName>
</protein>
<dbReference type="CDD" id="cd16262">
    <property type="entry name" value="EFG_III"/>
    <property type="match status" value="1"/>
</dbReference>
<sequence length="126" mass="13997">MGIALGKLAEEDPTFRTEMNAETGQTIIAGMGELHLDVIVDRLKREFKVEANVGAPQVAYRETFRGSAEVEGKFIRQSGGRGQYGHVWVKYEPLEEGAGFEFENKIVGGVVPREYIPAVESELKMH</sequence>
<dbReference type="Proteomes" id="UP001275315">
    <property type="component" value="Unassembled WGS sequence"/>
</dbReference>
<comment type="caution">
    <text evidence="5">The sequence shown here is derived from an EMBL/GenBank/DDBJ whole genome shotgun (WGS) entry which is preliminary data.</text>
</comment>
<feature type="domain" description="Translation elongation factor EFG/EF2" evidence="4">
    <location>
        <begin position="57"/>
        <end position="126"/>
    </location>
</feature>
<dbReference type="InterPro" id="IPR005517">
    <property type="entry name" value="Transl_elong_EFG/EF2_IV"/>
</dbReference>
<dbReference type="InterPro" id="IPR014721">
    <property type="entry name" value="Ribsml_uS5_D2-typ_fold_subgr"/>
</dbReference>
<dbReference type="SUPFAM" id="SSF54211">
    <property type="entry name" value="Ribosomal protein S5 domain 2-like"/>
    <property type="match status" value="1"/>
</dbReference>
<dbReference type="InterPro" id="IPR009022">
    <property type="entry name" value="EFG_III"/>
</dbReference>
<dbReference type="SMART" id="SM00889">
    <property type="entry name" value="EFG_IV"/>
    <property type="match status" value="1"/>
</dbReference>
<keyword evidence="6" id="KW-1185">Reference proteome</keyword>
<dbReference type="InterPro" id="IPR035647">
    <property type="entry name" value="EFG_III/V"/>
</dbReference>
<dbReference type="Gene3D" id="3.30.70.870">
    <property type="entry name" value="Elongation Factor G (Translational Gtpase), domain 3"/>
    <property type="match status" value="1"/>
</dbReference>
<dbReference type="InterPro" id="IPR020568">
    <property type="entry name" value="Ribosomal_Su5_D2-typ_SF"/>
</dbReference>
<keyword evidence="2" id="KW-0648">Protein biosynthesis</keyword>
<evidence type="ECO:0000256" key="3">
    <source>
        <dbReference type="ARBA" id="ARBA00023134"/>
    </source>
</evidence>
<dbReference type="SUPFAM" id="SSF54980">
    <property type="entry name" value="EF-G C-terminal domain-like"/>
    <property type="match status" value="1"/>
</dbReference>
<evidence type="ECO:0000256" key="1">
    <source>
        <dbReference type="ARBA" id="ARBA00022741"/>
    </source>
</evidence>
<dbReference type="InterPro" id="IPR041095">
    <property type="entry name" value="EFG_II"/>
</dbReference>
<dbReference type="PANTHER" id="PTHR43261">
    <property type="entry name" value="TRANSLATION ELONGATION FACTOR G-RELATED"/>
    <property type="match status" value="1"/>
</dbReference>
<evidence type="ECO:0000259" key="4">
    <source>
        <dbReference type="SMART" id="SM00889"/>
    </source>
</evidence>
<accession>A0ABU5CUP8</accession>
<proteinExistence type="predicted"/>
<evidence type="ECO:0000256" key="2">
    <source>
        <dbReference type="ARBA" id="ARBA00022917"/>
    </source>
</evidence>
<keyword evidence="3" id="KW-0342">GTP-binding</keyword>
<dbReference type="EMBL" id="JAWDIQ010000003">
    <property type="protein sequence ID" value="MDY0410041.1"/>
    <property type="molecule type" value="Genomic_DNA"/>
</dbReference>
<dbReference type="Gene3D" id="3.30.230.10">
    <property type="match status" value="1"/>
</dbReference>
<dbReference type="RefSeq" id="WP_320380900.1">
    <property type="nucleotide sequence ID" value="NZ_JAWDIQ010000003.1"/>
</dbReference>
<dbReference type="Pfam" id="PF14492">
    <property type="entry name" value="EFG_III"/>
    <property type="match status" value="1"/>
</dbReference>
<evidence type="ECO:0000313" key="6">
    <source>
        <dbReference type="Proteomes" id="UP001275315"/>
    </source>
</evidence>
<dbReference type="Pfam" id="PF03764">
    <property type="entry name" value="EFG_IV"/>
    <property type="match status" value="1"/>
</dbReference>